<dbReference type="Pfam" id="PF01588">
    <property type="entry name" value="tRNA_bind"/>
    <property type="match status" value="1"/>
</dbReference>
<dbReference type="InterPro" id="IPR045864">
    <property type="entry name" value="aa-tRNA-synth_II/BPL/LPL"/>
</dbReference>
<dbReference type="GO" id="GO:0000287">
    <property type="term" value="F:magnesium ion binding"/>
    <property type="evidence" value="ECO:0007669"/>
    <property type="project" value="InterPro"/>
</dbReference>
<dbReference type="InterPro" id="IPR041616">
    <property type="entry name" value="PheRS_beta_core"/>
</dbReference>
<dbReference type="Gene3D" id="3.30.56.10">
    <property type="match status" value="2"/>
</dbReference>
<evidence type="ECO:0000256" key="1">
    <source>
        <dbReference type="ARBA" id="ARBA00001946"/>
    </source>
</evidence>
<evidence type="ECO:0000256" key="5">
    <source>
        <dbReference type="ARBA" id="ARBA00012814"/>
    </source>
</evidence>
<comment type="similarity">
    <text evidence="3">Belongs to the phenylalanyl-tRNA synthetase beta subunit family. Type 1 subfamily.</text>
</comment>
<evidence type="ECO:0000256" key="6">
    <source>
        <dbReference type="ARBA" id="ARBA00017032"/>
    </source>
</evidence>
<keyword evidence="22" id="KW-1185">Reference proteome</keyword>
<dbReference type="InterPro" id="IPR020825">
    <property type="entry name" value="Phe-tRNA_synthase-like_B3/B4"/>
</dbReference>
<dbReference type="RefSeq" id="WP_116171697.1">
    <property type="nucleotide sequence ID" value="NZ_CP033058.2"/>
</dbReference>
<dbReference type="PROSITE" id="PS50886">
    <property type="entry name" value="TRBD"/>
    <property type="match status" value="1"/>
</dbReference>
<proteinExistence type="inferred from homology"/>
<feature type="domain" description="B5" evidence="20">
    <location>
        <begin position="388"/>
        <end position="465"/>
    </location>
</feature>
<evidence type="ECO:0000256" key="3">
    <source>
        <dbReference type="ARBA" id="ARBA00008653"/>
    </source>
</evidence>
<keyword evidence="14" id="KW-0648">Protein biosynthesis</keyword>
<dbReference type="InterPro" id="IPR045060">
    <property type="entry name" value="Phe-tRNA-ligase_IIc_bsu"/>
</dbReference>
<dbReference type="OrthoDB" id="9805455at2"/>
<comment type="cofactor">
    <cofactor evidence="1">
        <name>Mg(2+)</name>
        <dbReference type="ChEBI" id="CHEBI:18420"/>
    </cofactor>
</comment>
<evidence type="ECO:0000256" key="4">
    <source>
        <dbReference type="ARBA" id="ARBA00011209"/>
    </source>
</evidence>
<keyword evidence="11" id="KW-0067">ATP-binding</keyword>
<evidence type="ECO:0000256" key="7">
    <source>
        <dbReference type="ARBA" id="ARBA00022555"/>
    </source>
</evidence>
<dbReference type="SMART" id="SM00873">
    <property type="entry name" value="B3_4"/>
    <property type="match status" value="1"/>
</dbReference>
<evidence type="ECO:0000256" key="8">
    <source>
        <dbReference type="ARBA" id="ARBA00022598"/>
    </source>
</evidence>
<dbReference type="InterPro" id="IPR005146">
    <property type="entry name" value="B3/B4_tRNA-bd"/>
</dbReference>
<dbReference type="EMBL" id="CP033058">
    <property type="protein sequence ID" value="AZZ65473.1"/>
    <property type="molecule type" value="Genomic_DNA"/>
</dbReference>
<dbReference type="Pfam" id="PF03483">
    <property type="entry name" value="B3_4"/>
    <property type="match status" value="1"/>
</dbReference>
<keyword evidence="10" id="KW-0547">Nucleotide-binding</keyword>
<evidence type="ECO:0000256" key="13">
    <source>
        <dbReference type="ARBA" id="ARBA00022884"/>
    </source>
</evidence>
<evidence type="ECO:0000313" key="22">
    <source>
        <dbReference type="Proteomes" id="UP000256585"/>
    </source>
</evidence>
<comment type="catalytic activity">
    <reaction evidence="17">
        <text>tRNA(Phe) + L-phenylalanine + ATP = L-phenylalanyl-tRNA(Phe) + AMP + diphosphate + H(+)</text>
        <dbReference type="Rhea" id="RHEA:19413"/>
        <dbReference type="Rhea" id="RHEA-COMP:9668"/>
        <dbReference type="Rhea" id="RHEA-COMP:9699"/>
        <dbReference type="ChEBI" id="CHEBI:15378"/>
        <dbReference type="ChEBI" id="CHEBI:30616"/>
        <dbReference type="ChEBI" id="CHEBI:33019"/>
        <dbReference type="ChEBI" id="CHEBI:58095"/>
        <dbReference type="ChEBI" id="CHEBI:78442"/>
        <dbReference type="ChEBI" id="CHEBI:78531"/>
        <dbReference type="ChEBI" id="CHEBI:456215"/>
        <dbReference type="EC" id="6.1.1.20"/>
    </reaction>
</comment>
<dbReference type="SUPFAM" id="SSF46955">
    <property type="entry name" value="Putative DNA-binding domain"/>
    <property type="match status" value="1"/>
</dbReference>
<dbReference type="PANTHER" id="PTHR10947:SF0">
    <property type="entry name" value="PHENYLALANINE--TRNA LIGASE BETA SUBUNIT"/>
    <property type="match status" value="1"/>
</dbReference>
<evidence type="ECO:0000256" key="16">
    <source>
        <dbReference type="ARBA" id="ARBA00033189"/>
    </source>
</evidence>
<evidence type="ECO:0000313" key="21">
    <source>
        <dbReference type="EMBL" id="AZZ65473.1"/>
    </source>
</evidence>
<evidence type="ECO:0000256" key="15">
    <source>
        <dbReference type="ARBA" id="ARBA00023146"/>
    </source>
</evidence>
<dbReference type="AlphaFoldDB" id="A0A3T0TTX6"/>
<keyword evidence="12" id="KW-0460">Magnesium</keyword>
<keyword evidence="9" id="KW-0479">Metal-binding</keyword>
<gene>
    <name evidence="21" type="ORF">DMC14_001565</name>
</gene>
<accession>A0A3T0TTX6</accession>
<keyword evidence="15" id="KW-0030">Aminoacyl-tRNA synthetase</keyword>
<dbReference type="GO" id="GO:0009328">
    <property type="term" value="C:phenylalanine-tRNA ligase complex"/>
    <property type="evidence" value="ECO:0007669"/>
    <property type="project" value="TreeGrafter"/>
</dbReference>
<dbReference type="EC" id="6.1.1.20" evidence="5"/>
<dbReference type="InterPro" id="IPR009061">
    <property type="entry name" value="DNA-bd_dom_put_sf"/>
</dbReference>
<dbReference type="GO" id="GO:0000049">
    <property type="term" value="F:tRNA binding"/>
    <property type="evidence" value="ECO:0007669"/>
    <property type="project" value="UniProtKB-UniRule"/>
</dbReference>
<sequence>MIFSYKTLSSLANLKTYTVEDVVEAINSIGFEVEEYRKFSDVEGIQICYVLKTYKNPEADRLTVCEVEYGDGHKAIIQTTATNMKEGQYVMSFVPGSRSKKTIFQPRKMQGIVSEGMFVGLSEIGFDPEVIPEEFQDQIFQLEKIDLNIDPISYFDLDDYLIDVSILSNRADAQSYLVMAKELAAYFDTEIKWPRKANPNLLSNFEVTNLKSTKAFSLIEASNNNLKTSLKEKMLLWKHGIKTFSNAVDLTNLVLLFAGVPCHVYSKEDLESNQFSVDYYTGKLNILGNKEIEVENALVVKNGDTPVSLAATIGLQNKQFNPQSQKAIFEIASFNILDVRKNSKQIKLTTDASQRASRDISNGSVVLAYNFLAKYLSDYSIQINAPKLHKKTILIDKAYLTKFAGFSISKTKKYHEILGKLATLDFKFKSDFSAVTFPTYRYDLESIQDFVEEVFRFYGYNNFPLKQPKLSRLNYEKNENYNFIKMLANKDYSNVRTYTLIKPENNKFNPFNFEETLNAKDSKNYDHSQIRLSFIEPLNEILTFNKKQGFDKGSYFDIGMIGREMDVLGIISNSKQFNEIKKDIISLTNQNLEFRKSSNEIFNPNVSADIFLNNEKIGYIAKIHPKLINNDAIFVEMKLNKIKNISRQFKNYRHEPLKNRDITIELKNNESISSTIQKLKNIIGIHQCKIIDVYQKTDNLKAVTLSIKIEDWAIKQFDKDFNN</sequence>
<comment type="subunit">
    <text evidence="4">Tetramer of two alpha and two beta subunits.</text>
</comment>
<keyword evidence="13 18" id="KW-0694">RNA-binding</keyword>
<dbReference type="Gene3D" id="3.50.40.10">
    <property type="entry name" value="Phenylalanyl-trna Synthetase, Chain B, domain 3"/>
    <property type="match status" value="1"/>
</dbReference>
<evidence type="ECO:0000259" key="19">
    <source>
        <dbReference type="PROSITE" id="PS50886"/>
    </source>
</evidence>
<dbReference type="GO" id="GO:0006432">
    <property type="term" value="P:phenylalanyl-tRNA aminoacylation"/>
    <property type="evidence" value="ECO:0007669"/>
    <property type="project" value="InterPro"/>
</dbReference>
<dbReference type="GO" id="GO:0004826">
    <property type="term" value="F:phenylalanine-tRNA ligase activity"/>
    <property type="evidence" value="ECO:0007669"/>
    <property type="project" value="UniProtKB-EC"/>
</dbReference>
<reference evidence="21" key="1">
    <citation type="submission" date="2019-03" db="EMBL/GenBank/DDBJ databases">
        <title>Draft Sequence and Annotation of the Mycoplasma phocicerebrale Strain 1049T Genome.</title>
        <authorList>
            <person name="Frasca S.Jr."/>
            <person name="Kutish G.F."/>
            <person name="Castellanos Gell J."/>
            <person name="Michaels D.L."/>
            <person name="Brown D.R."/>
        </authorList>
    </citation>
    <scope>NUCLEOTIDE SEQUENCE</scope>
    <source>
        <strain evidence="21">1049</strain>
    </source>
</reference>
<dbReference type="SUPFAM" id="SSF56037">
    <property type="entry name" value="PheT/TilS domain"/>
    <property type="match status" value="1"/>
</dbReference>
<dbReference type="PANTHER" id="PTHR10947">
    <property type="entry name" value="PHENYLALANYL-TRNA SYNTHETASE BETA CHAIN AND LEUCINE-RICH REPEAT-CONTAINING PROTEIN 47"/>
    <property type="match status" value="1"/>
</dbReference>
<dbReference type="NCBIfam" id="TIGR00472">
    <property type="entry name" value="pheT_bact"/>
    <property type="match status" value="1"/>
</dbReference>
<dbReference type="Pfam" id="PF17759">
    <property type="entry name" value="tRNA_synthFbeta"/>
    <property type="match status" value="1"/>
</dbReference>
<dbReference type="SUPFAM" id="SSF55681">
    <property type="entry name" value="Class II aaRS and biotin synthetases"/>
    <property type="match status" value="1"/>
</dbReference>
<dbReference type="PROSITE" id="PS51483">
    <property type="entry name" value="B5"/>
    <property type="match status" value="1"/>
</dbReference>
<comment type="subcellular location">
    <subcellularLocation>
        <location evidence="2">Cytoplasm</location>
    </subcellularLocation>
</comment>
<dbReference type="InterPro" id="IPR005147">
    <property type="entry name" value="tRNA_synthase_B5-dom"/>
</dbReference>
<keyword evidence="7 18" id="KW-0820">tRNA-binding</keyword>
<protein>
    <recommendedName>
        <fullName evidence="6">Phenylalanine--tRNA ligase beta subunit</fullName>
        <ecNumber evidence="5">6.1.1.20</ecNumber>
    </recommendedName>
    <alternativeName>
        <fullName evidence="16">Phenylalanyl-tRNA synthetase beta subunit</fullName>
    </alternativeName>
</protein>
<dbReference type="GO" id="GO:0005524">
    <property type="term" value="F:ATP binding"/>
    <property type="evidence" value="ECO:0007669"/>
    <property type="project" value="UniProtKB-KW"/>
</dbReference>
<evidence type="ECO:0000256" key="9">
    <source>
        <dbReference type="ARBA" id="ARBA00022723"/>
    </source>
</evidence>
<dbReference type="NCBIfam" id="NF001882">
    <property type="entry name" value="PRK00629.5-4"/>
    <property type="match status" value="1"/>
</dbReference>
<dbReference type="InterPro" id="IPR004532">
    <property type="entry name" value="Phe-tRNA-ligase_IIc_bsu_bact"/>
</dbReference>
<dbReference type="InterPro" id="IPR012340">
    <property type="entry name" value="NA-bd_OB-fold"/>
</dbReference>
<evidence type="ECO:0000256" key="14">
    <source>
        <dbReference type="ARBA" id="ARBA00022917"/>
    </source>
</evidence>
<dbReference type="Gene3D" id="2.40.50.140">
    <property type="entry name" value="Nucleic acid-binding proteins"/>
    <property type="match status" value="1"/>
</dbReference>
<dbReference type="SUPFAM" id="SSF50249">
    <property type="entry name" value="Nucleic acid-binding proteins"/>
    <property type="match status" value="1"/>
</dbReference>
<organism evidence="21 22">
    <name type="scientific">Metamycoplasma phocicerebrale</name>
    <dbReference type="NCBI Taxonomy" id="142649"/>
    <lineage>
        <taxon>Bacteria</taxon>
        <taxon>Bacillati</taxon>
        <taxon>Mycoplasmatota</taxon>
        <taxon>Mycoplasmoidales</taxon>
        <taxon>Metamycoplasmataceae</taxon>
        <taxon>Metamycoplasma</taxon>
    </lineage>
</organism>
<dbReference type="InterPro" id="IPR002547">
    <property type="entry name" value="tRNA-bd_dom"/>
</dbReference>
<dbReference type="Proteomes" id="UP000256585">
    <property type="component" value="Chromosome"/>
</dbReference>
<dbReference type="SMART" id="SM00874">
    <property type="entry name" value="B5"/>
    <property type="match status" value="1"/>
</dbReference>
<name>A0A3T0TTX6_9BACT</name>
<evidence type="ECO:0000256" key="18">
    <source>
        <dbReference type="PROSITE-ProRule" id="PRU00209"/>
    </source>
</evidence>
<dbReference type="KEGG" id="mphc:DMC14_001565"/>
<feature type="domain" description="TRNA-binding" evidence="19">
    <location>
        <begin position="39"/>
        <end position="153"/>
    </location>
</feature>
<dbReference type="Pfam" id="PF03484">
    <property type="entry name" value="B5"/>
    <property type="match status" value="1"/>
</dbReference>
<evidence type="ECO:0000259" key="20">
    <source>
        <dbReference type="PROSITE" id="PS51483"/>
    </source>
</evidence>
<evidence type="ECO:0000256" key="12">
    <source>
        <dbReference type="ARBA" id="ARBA00022842"/>
    </source>
</evidence>
<keyword evidence="8 21" id="KW-0436">Ligase</keyword>
<evidence type="ECO:0000256" key="11">
    <source>
        <dbReference type="ARBA" id="ARBA00022840"/>
    </source>
</evidence>
<evidence type="ECO:0000256" key="17">
    <source>
        <dbReference type="ARBA" id="ARBA00049255"/>
    </source>
</evidence>
<evidence type="ECO:0000256" key="10">
    <source>
        <dbReference type="ARBA" id="ARBA00022741"/>
    </source>
</evidence>
<evidence type="ECO:0000256" key="2">
    <source>
        <dbReference type="ARBA" id="ARBA00004496"/>
    </source>
</evidence>
<dbReference type="Gene3D" id="3.30.930.10">
    <property type="entry name" value="Bira Bifunctional Protein, Domain 2"/>
    <property type="match status" value="1"/>
</dbReference>